<accession>A0ABP0TSX1</accession>
<reference evidence="2" key="1">
    <citation type="submission" date="2024-02" db="EMBL/GenBank/DDBJ databases">
        <authorList>
            <consortium name="ELIXIR-Norway"/>
            <consortium name="Elixir Norway"/>
        </authorList>
    </citation>
    <scope>NUCLEOTIDE SEQUENCE</scope>
</reference>
<feature type="region of interest" description="Disordered" evidence="1">
    <location>
        <begin position="472"/>
        <end position="491"/>
    </location>
</feature>
<feature type="region of interest" description="Disordered" evidence="1">
    <location>
        <begin position="340"/>
        <end position="371"/>
    </location>
</feature>
<dbReference type="Proteomes" id="UP001497512">
    <property type="component" value="Chromosome 14"/>
</dbReference>
<sequence>MTIGEKKKEKSSSNLLYLWSPFTSNNNDIKSSNAEYQTPADIEEQMQLDFALWRSGSTTYGGSSEQREEAELHFDDRRAVATVGMPGGLSFLVDPPGVCKKLVADSDIQEWIHFSDRFYKVQVLPLHNRLQSVELSPNEQVAECTDPKKLDLLLSNVFNAAAQEEPPRTNDIAEHLWSTKLKRLVSQKRTQEILEGKLRIPLQECMKQLRSSNELAQVLEALAMFCSHYQSYLQVLSSEPAGGDEEEGNQYDDRVMLEAQIQHLDRGFQALVCEQVNDAAAACEVAAQVVAEVSRLAASMLTGDGFPLPNTTHQNAAALSKRTKQVLFLKDMELSFSRDLSSSQQDPATNGFPLHKTTYQNAAAPSKRTKQVLVSEDTELSCSLDLSSSQQDPATNGFPLPNTTYQNAAAPSKCTKPVLLSKDTELSCSLDLSSSQQDPATNAGLESRGVQDFMIVPRVKDDDMASDASWVKEVDGDTESESSWRDTVLPRSASNTSLDGVRMTLPSGNHTKGISMLSVGAQQTYDYLSNLLDSAYSSGGCSKSEDGPGHSDFTFCKPSNMERISPDLNTRVTSMCMVEASPETSKKPSYAPPKSSQFEQYGMISTTCPEEPILLQQQLAALCWSANQKAVLEGNVLQWCSVKLLKECYTIQIVIQVAEFMEDDLALWTTGISLTSPLVVEIALEPLDFSQTLMAGAYQVSAYQGTYETRDTKPLVALAAFIPHVVRWYLGNAQQNGAEHNKWLDHSLLIGLMKHIVHSLAFLKYKCVICGENHFDLGHRLSLFPQPCAKNLCTVLFRMWMIARPKKILTLANIKTWLLKKYKCSNRTDMTMLEDELKKFHVDSQQMKFQEKIQMLALMISCKAKMSWVEVSADDAPENPERNNTADVTFE</sequence>
<evidence type="ECO:0000313" key="2">
    <source>
        <dbReference type="EMBL" id="CAK9204236.1"/>
    </source>
</evidence>
<gene>
    <name evidence="2" type="ORF">CSSPTR1EN2_LOCUS7285</name>
</gene>
<organism evidence="2 3">
    <name type="scientific">Sphagnum troendelagicum</name>
    <dbReference type="NCBI Taxonomy" id="128251"/>
    <lineage>
        <taxon>Eukaryota</taxon>
        <taxon>Viridiplantae</taxon>
        <taxon>Streptophyta</taxon>
        <taxon>Embryophyta</taxon>
        <taxon>Bryophyta</taxon>
        <taxon>Sphagnophytina</taxon>
        <taxon>Sphagnopsida</taxon>
        <taxon>Sphagnales</taxon>
        <taxon>Sphagnaceae</taxon>
        <taxon>Sphagnum</taxon>
    </lineage>
</organism>
<feature type="region of interest" description="Disordered" evidence="1">
    <location>
        <begin position="384"/>
        <end position="403"/>
    </location>
</feature>
<evidence type="ECO:0000256" key="1">
    <source>
        <dbReference type="SAM" id="MobiDB-lite"/>
    </source>
</evidence>
<keyword evidence="3" id="KW-1185">Reference proteome</keyword>
<proteinExistence type="predicted"/>
<dbReference type="EMBL" id="OZ019906">
    <property type="protein sequence ID" value="CAK9204236.1"/>
    <property type="molecule type" value="Genomic_DNA"/>
</dbReference>
<evidence type="ECO:0000313" key="3">
    <source>
        <dbReference type="Proteomes" id="UP001497512"/>
    </source>
</evidence>
<name>A0ABP0TSX1_9BRYO</name>
<protein>
    <submittedName>
        <fullName evidence="2">Uncharacterized protein</fullName>
    </submittedName>
</protein>